<sequence>MDCVPSESVEEGISRSTIGVENKAKLQIKLKFEDDRRGCKNPLPVKLIKGVSRPPGQRCRNQMITSKKGTTLKAAIAAFSLALSSKLGSSNGRIVLNEAQATM</sequence>
<dbReference type="EMBL" id="JACBKZ010000013">
    <property type="protein sequence ID" value="KAF5935428.1"/>
    <property type="molecule type" value="Genomic_DNA"/>
</dbReference>
<proteinExistence type="predicted"/>
<reference evidence="1 2" key="2">
    <citation type="submission" date="2020-07" db="EMBL/GenBank/DDBJ databases">
        <title>Genome assembly of wild tea tree DASZ reveals pedigree and selection history of tea varieties.</title>
        <authorList>
            <person name="Zhang W."/>
        </authorList>
    </citation>
    <scope>NUCLEOTIDE SEQUENCE [LARGE SCALE GENOMIC DNA]</scope>
    <source>
        <strain evidence="2">cv. G240</strain>
        <tissue evidence="1">Leaf</tissue>
    </source>
</reference>
<gene>
    <name evidence="1" type="ORF">HYC85_026557</name>
</gene>
<name>A0A7J7G7L4_CAMSI</name>
<evidence type="ECO:0000313" key="2">
    <source>
        <dbReference type="Proteomes" id="UP000593564"/>
    </source>
</evidence>
<comment type="caution">
    <text evidence="1">The sequence shown here is derived from an EMBL/GenBank/DDBJ whole genome shotgun (WGS) entry which is preliminary data.</text>
</comment>
<keyword evidence="2" id="KW-1185">Reference proteome</keyword>
<organism evidence="1 2">
    <name type="scientific">Camellia sinensis</name>
    <name type="common">Tea plant</name>
    <name type="synonym">Thea sinensis</name>
    <dbReference type="NCBI Taxonomy" id="4442"/>
    <lineage>
        <taxon>Eukaryota</taxon>
        <taxon>Viridiplantae</taxon>
        <taxon>Streptophyta</taxon>
        <taxon>Embryophyta</taxon>
        <taxon>Tracheophyta</taxon>
        <taxon>Spermatophyta</taxon>
        <taxon>Magnoliopsida</taxon>
        <taxon>eudicotyledons</taxon>
        <taxon>Gunneridae</taxon>
        <taxon>Pentapetalae</taxon>
        <taxon>asterids</taxon>
        <taxon>Ericales</taxon>
        <taxon>Theaceae</taxon>
        <taxon>Camellia</taxon>
    </lineage>
</organism>
<dbReference type="AlphaFoldDB" id="A0A7J7G7L4"/>
<reference evidence="2" key="1">
    <citation type="journal article" date="2020" name="Nat. Commun.">
        <title>Genome assembly of wild tea tree DASZ reveals pedigree and selection history of tea varieties.</title>
        <authorList>
            <person name="Zhang W."/>
            <person name="Zhang Y."/>
            <person name="Qiu H."/>
            <person name="Guo Y."/>
            <person name="Wan H."/>
            <person name="Zhang X."/>
            <person name="Scossa F."/>
            <person name="Alseekh S."/>
            <person name="Zhang Q."/>
            <person name="Wang P."/>
            <person name="Xu L."/>
            <person name="Schmidt M.H."/>
            <person name="Jia X."/>
            <person name="Li D."/>
            <person name="Zhu A."/>
            <person name="Guo F."/>
            <person name="Chen W."/>
            <person name="Ni D."/>
            <person name="Usadel B."/>
            <person name="Fernie A.R."/>
            <person name="Wen W."/>
        </authorList>
    </citation>
    <scope>NUCLEOTIDE SEQUENCE [LARGE SCALE GENOMIC DNA]</scope>
    <source>
        <strain evidence="2">cv. G240</strain>
    </source>
</reference>
<evidence type="ECO:0000313" key="1">
    <source>
        <dbReference type="EMBL" id="KAF5935428.1"/>
    </source>
</evidence>
<dbReference type="Proteomes" id="UP000593564">
    <property type="component" value="Unassembled WGS sequence"/>
</dbReference>
<protein>
    <submittedName>
        <fullName evidence="1">Uncharacterized protein</fullName>
    </submittedName>
</protein>
<accession>A0A7J7G7L4</accession>